<feature type="transmembrane region" description="Helical" evidence="1">
    <location>
        <begin position="16"/>
        <end position="34"/>
    </location>
</feature>
<gene>
    <name evidence="2" type="ORF">ORG12_04350</name>
</gene>
<feature type="transmembrane region" description="Helical" evidence="1">
    <location>
        <begin position="40"/>
        <end position="63"/>
    </location>
</feature>
<evidence type="ECO:0000313" key="2">
    <source>
        <dbReference type="EMBL" id="MCX2847899.1"/>
    </source>
</evidence>
<keyword evidence="1" id="KW-0812">Transmembrane</keyword>
<keyword evidence="1" id="KW-1133">Transmembrane helix</keyword>
<evidence type="ECO:0000256" key="1">
    <source>
        <dbReference type="SAM" id="Phobius"/>
    </source>
</evidence>
<keyword evidence="1" id="KW-0472">Membrane</keyword>
<protein>
    <submittedName>
        <fullName evidence="2">Uncharacterized protein</fullName>
    </submittedName>
</protein>
<name>A0ABT3RZG7_9MICO</name>
<proteinExistence type="predicted"/>
<organism evidence="2 3">
    <name type="scientific">Curtobacterium poinsettiae</name>
    <dbReference type="NCBI Taxonomy" id="159612"/>
    <lineage>
        <taxon>Bacteria</taxon>
        <taxon>Bacillati</taxon>
        <taxon>Actinomycetota</taxon>
        <taxon>Actinomycetes</taxon>
        <taxon>Micrococcales</taxon>
        <taxon>Microbacteriaceae</taxon>
        <taxon>Curtobacterium</taxon>
    </lineage>
</organism>
<dbReference type="RefSeq" id="WP_214519983.1">
    <property type="nucleotide sequence ID" value="NZ_CP104934.1"/>
</dbReference>
<evidence type="ECO:0000313" key="3">
    <source>
        <dbReference type="Proteomes" id="UP001207276"/>
    </source>
</evidence>
<keyword evidence="3" id="KW-1185">Reference proteome</keyword>
<comment type="caution">
    <text evidence="2">The sequence shown here is derived from an EMBL/GenBank/DDBJ whole genome shotgun (WGS) entry which is preliminary data.</text>
</comment>
<dbReference type="EMBL" id="JAPJDE010000001">
    <property type="protein sequence ID" value="MCX2847899.1"/>
    <property type="molecule type" value="Genomic_DNA"/>
</dbReference>
<reference evidence="2 3" key="1">
    <citation type="submission" date="2022-11" db="EMBL/GenBank/DDBJ databases">
        <title>Taxonomy of Curtobacterium flaccumfaciens.</title>
        <authorList>
            <person name="Osdaghi E."/>
            <person name="Taghavi S.M."/>
            <person name="Hamidizade M."/>
            <person name="Abachi H."/>
            <person name="Fazliarab A."/>
            <person name="Baeyen S."/>
            <person name="Portier P."/>
            <person name="Van Vaerenbergh J."/>
            <person name="Jacques M.-A."/>
        </authorList>
    </citation>
    <scope>NUCLEOTIDE SEQUENCE [LARGE SCALE GENOMIC DNA]</scope>
    <source>
        <strain evidence="2 3">LMG 3715</strain>
    </source>
</reference>
<feature type="transmembrane region" description="Helical" evidence="1">
    <location>
        <begin position="152"/>
        <end position="172"/>
    </location>
</feature>
<sequence>MEEDERIIRRARRRTALVVSIAAVAGAVAGWATSRGEGGWTVALAIFTCVAMLAGMAGMLSLLPTSARASSIITQATEGLTRDRRKVIRRAIRSGVPLTEDAGPELQHRALTLARGTAVFNGIFLGQGFLLLTAVAAPHFARVVGDGNGVVFSRVVLALFVIEVVFLVPLLVTRYRRARRYAEAATAENERRAPAPASVA</sequence>
<feature type="transmembrane region" description="Helical" evidence="1">
    <location>
        <begin position="118"/>
        <end position="140"/>
    </location>
</feature>
<dbReference type="Proteomes" id="UP001207276">
    <property type="component" value="Unassembled WGS sequence"/>
</dbReference>
<accession>A0ABT3RZG7</accession>